<dbReference type="Proteomes" id="UP000466514">
    <property type="component" value="Chromosome"/>
</dbReference>
<keyword evidence="2" id="KW-0378">Hydrolase</keyword>
<dbReference type="KEGG" id="mpsc:MPSYJ_00410"/>
<dbReference type="PANTHER" id="PTHR43736:SF4">
    <property type="entry name" value="SLR1690 PROTEIN"/>
    <property type="match status" value="1"/>
</dbReference>
<evidence type="ECO:0000313" key="3">
    <source>
        <dbReference type="Proteomes" id="UP000466514"/>
    </source>
</evidence>
<evidence type="ECO:0000259" key="1">
    <source>
        <dbReference type="Pfam" id="PF21906"/>
    </source>
</evidence>
<dbReference type="Gene3D" id="1.10.10.10">
    <property type="entry name" value="Winged helix-like DNA-binding domain superfamily/Winged helix DNA-binding domain"/>
    <property type="match status" value="1"/>
</dbReference>
<dbReference type="CDD" id="cd18873">
    <property type="entry name" value="NUDIX_NadM_like"/>
    <property type="match status" value="1"/>
</dbReference>
<feature type="domain" description="NrtR DNA-binding winged helix" evidence="1">
    <location>
        <begin position="156"/>
        <end position="210"/>
    </location>
</feature>
<dbReference type="GO" id="GO:0016787">
    <property type="term" value="F:hydrolase activity"/>
    <property type="evidence" value="ECO:0007669"/>
    <property type="project" value="UniProtKB-KW"/>
</dbReference>
<accession>A0A7I7M3L7</accession>
<gene>
    <name evidence="2" type="ORF">MPSYJ_00410</name>
</gene>
<dbReference type="AlphaFoldDB" id="A0A7I7M3L7"/>
<sequence length="219" mass="24720">MYRDSKGKSLTEYPRPSVAVDTAVLTVDDEHGLLLLEVRRQNGTGWALPGTFLHEGEVLAGAVDRSLQIKANVEGLHPQQLHVFDAPGRDDRGWVLSVAHVDVVPLDRLEGRSTETTRLVPVAAPGRLIYDHADIIKLAVSYVRRRHATTPDPDRLLGAEFTIRDLHRLHQHVAGREIQRDWFRRTMEPELVATGVMTARGRGRPAELFRHPPRRHDRS</sequence>
<proteinExistence type="predicted"/>
<dbReference type="Gene3D" id="3.90.79.10">
    <property type="entry name" value="Nucleoside Triphosphate Pyrophosphohydrolase"/>
    <property type="match status" value="1"/>
</dbReference>
<dbReference type="InterPro" id="IPR036390">
    <property type="entry name" value="WH_DNA-bd_sf"/>
</dbReference>
<dbReference type="SUPFAM" id="SSF46785">
    <property type="entry name" value="Winged helix' DNA-binding domain"/>
    <property type="match status" value="1"/>
</dbReference>
<evidence type="ECO:0000313" key="2">
    <source>
        <dbReference type="EMBL" id="BBX66580.1"/>
    </source>
</evidence>
<reference evidence="2 3" key="1">
    <citation type="journal article" date="2019" name="Emerg. Microbes Infect.">
        <title>Comprehensive subspecies identification of 175 nontuberculous mycobacteria species based on 7547 genomic profiles.</title>
        <authorList>
            <person name="Matsumoto Y."/>
            <person name="Kinjo T."/>
            <person name="Motooka D."/>
            <person name="Nabeya D."/>
            <person name="Jung N."/>
            <person name="Uechi K."/>
            <person name="Horii T."/>
            <person name="Iida T."/>
            <person name="Fujita J."/>
            <person name="Nakamura S."/>
        </authorList>
    </citation>
    <scope>NUCLEOTIDE SEQUENCE [LARGE SCALE GENOMIC DNA]</scope>
    <source>
        <strain evidence="2 3">JCM 13323</strain>
    </source>
</reference>
<dbReference type="PANTHER" id="PTHR43736">
    <property type="entry name" value="ADP-RIBOSE PYROPHOSPHATASE"/>
    <property type="match status" value="1"/>
</dbReference>
<protein>
    <submittedName>
        <fullName evidence="2">NUDIX hydrolase</fullName>
    </submittedName>
</protein>
<name>A0A7I7M3L7_9MYCO</name>
<keyword evidence="3" id="KW-1185">Reference proteome</keyword>
<dbReference type="InterPro" id="IPR036388">
    <property type="entry name" value="WH-like_DNA-bd_sf"/>
</dbReference>
<dbReference type="EMBL" id="AP022574">
    <property type="protein sequence ID" value="BBX66580.1"/>
    <property type="molecule type" value="Genomic_DNA"/>
</dbReference>
<dbReference type="SUPFAM" id="SSF55811">
    <property type="entry name" value="Nudix"/>
    <property type="match status" value="1"/>
</dbReference>
<dbReference type="InterPro" id="IPR054105">
    <property type="entry name" value="WHD_NrtR"/>
</dbReference>
<dbReference type="Pfam" id="PF21906">
    <property type="entry name" value="WHD_NrtR"/>
    <property type="match status" value="1"/>
</dbReference>
<organism evidence="2 3">
    <name type="scientific">Mycolicibacterium psychrotolerans</name>
    <dbReference type="NCBI Taxonomy" id="216929"/>
    <lineage>
        <taxon>Bacteria</taxon>
        <taxon>Bacillati</taxon>
        <taxon>Actinomycetota</taxon>
        <taxon>Actinomycetes</taxon>
        <taxon>Mycobacteriales</taxon>
        <taxon>Mycobacteriaceae</taxon>
        <taxon>Mycolicibacterium</taxon>
    </lineage>
</organism>
<dbReference type="InterPro" id="IPR015797">
    <property type="entry name" value="NUDIX_hydrolase-like_dom_sf"/>
</dbReference>
<dbReference type="RefSeq" id="WP_163719674.1">
    <property type="nucleotide sequence ID" value="NZ_AP022574.1"/>
</dbReference>